<evidence type="ECO:0000256" key="1">
    <source>
        <dbReference type="ARBA" id="ARBA00001946"/>
    </source>
</evidence>
<feature type="compositionally biased region" description="Basic and acidic residues" evidence="8">
    <location>
        <begin position="10"/>
        <end position="21"/>
    </location>
</feature>
<dbReference type="GO" id="GO:0006099">
    <property type="term" value="P:tricarboxylic acid cycle"/>
    <property type="evidence" value="ECO:0007669"/>
    <property type="project" value="InterPro"/>
</dbReference>
<keyword evidence="5" id="KW-0456">Lyase</keyword>
<evidence type="ECO:0000256" key="4">
    <source>
        <dbReference type="ARBA" id="ARBA00022842"/>
    </source>
</evidence>
<dbReference type="InterPro" id="IPR022805">
    <property type="entry name" value="PEP_COase_bac/pln-type"/>
</dbReference>
<comment type="similarity">
    <text evidence="2">Belongs to the PEPCase type 1 family.</text>
</comment>
<dbReference type="Pfam" id="PF00311">
    <property type="entry name" value="PEPcase"/>
    <property type="match status" value="1"/>
</dbReference>
<dbReference type="InterPro" id="IPR015813">
    <property type="entry name" value="Pyrv/PenolPyrv_kinase-like_dom"/>
</dbReference>
<dbReference type="PROSITE" id="PS00393">
    <property type="entry name" value="PEPCASE_2"/>
    <property type="match status" value="1"/>
</dbReference>
<sequence>MVPMAGPSPHTDHTDHTEPTDHLAAGAPAGPSRADDAALGDDIRLLGRLLGDVIRDQAGPEVFDLVEQVRQHAVSVRRDEGRIDAADLATLLDGVDVDVAVHVIRAFSWFSLLANIAEDVHQVRRRRHHRSIGSPARPGTLDHAVRVLGDHLHEPSQVASVLRRAEVSPVLTAHPTEVRRKTILDVQRRIADLLQVRDRLQMDAAELTAWEADLRLQVLTLWQTALLRLSKLRVRDEIAEALRYYELTLFDVLTSLQADVQRAVDALDPHRGRVQPVVRMGSWIGGDRDGNPFVTAEVLQLAVDLQARTAFTHHLTTLRRLSVELSMSSRLVTPSPELMALADASDDDSPFRGDEPYRRALRGMYARLAATARAALGEVPGPEPHADLAPYASPDELAHDLAVVDASLRVHGAAVLADAHVAPARTAVEVFGFHLCTLDLRQNSDVHERVVDELLRLGGVTSEYLALDEAGRVAALRRELATARPLLPRAAACSPETAKELAIADTATAAIDRYGDRIISHAVISKCNSVSDVLEVAVVLRETGLLQPGDDPRLPLDIVPLFETIDDLRGAATIVTALLDVPEYRAWIDRCRGGLQEVMLGYSDSNKDGGYLAANWALYRAQVSLVDACRRAGVRLRFFHGRGGTVGRGGGPSYEAILAQPPGAVDGTLRITEQGEVIAARYASHDMARRNLEALVSAAAEATIAPGGAAADPAFVTAMDELADTSLQAYRELVYGDPDFVGVFRALTPIGEISMLNIGSRPASRTASNRIEDLRAIPWVFSWSQCRVMLPGWYGAGSAFQAWAGDDPARVDELRRMHRTWPVFRTTISNMGMVLAKSDMAIAQRYGDLVADSAAGERVLAAIADEHARSVHWVQEITEAPLLGDNPTLARSIRNRFPYLDPLHELQVDLLRRRRAGDDDEKLARGIQLTINGIAAGLRNSG</sequence>
<protein>
    <recommendedName>
        <fullName evidence="3">phosphoenolpyruvate carboxylase</fullName>
        <ecNumber evidence="3">4.1.1.31</ecNumber>
    </recommendedName>
</protein>
<evidence type="ECO:0000256" key="7">
    <source>
        <dbReference type="ARBA" id="ARBA00048995"/>
    </source>
</evidence>
<reference evidence="9" key="1">
    <citation type="submission" date="2020-05" db="EMBL/GenBank/DDBJ databases">
        <authorList>
            <person name="Chiriac C."/>
            <person name="Salcher M."/>
            <person name="Ghai R."/>
            <person name="Kavagutti S V."/>
        </authorList>
    </citation>
    <scope>NUCLEOTIDE SEQUENCE</scope>
</reference>
<dbReference type="InterPro" id="IPR018129">
    <property type="entry name" value="PEP_COase_Lys_AS"/>
</dbReference>
<evidence type="ECO:0000256" key="2">
    <source>
        <dbReference type="ARBA" id="ARBA00008346"/>
    </source>
</evidence>
<evidence type="ECO:0000313" key="9">
    <source>
        <dbReference type="EMBL" id="CAB4556179.1"/>
    </source>
</evidence>
<dbReference type="HAMAP" id="MF_00595">
    <property type="entry name" value="PEPcase_type1"/>
    <property type="match status" value="1"/>
</dbReference>
<name>A0A6J6D0L3_9ZZZZ</name>
<dbReference type="PROSITE" id="PS00781">
    <property type="entry name" value="PEPCASE_1"/>
    <property type="match status" value="1"/>
</dbReference>
<evidence type="ECO:0000256" key="8">
    <source>
        <dbReference type="SAM" id="MobiDB-lite"/>
    </source>
</evidence>
<dbReference type="PRINTS" id="PR00150">
    <property type="entry name" value="PEPCARBXLASE"/>
</dbReference>
<accession>A0A6J6D0L3</accession>
<dbReference type="InterPro" id="IPR021135">
    <property type="entry name" value="PEP_COase"/>
</dbReference>
<organism evidence="9">
    <name type="scientific">freshwater metagenome</name>
    <dbReference type="NCBI Taxonomy" id="449393"/>
    <lineage>
        <taxon>unclassified sequences</taxon>
        <taxon>metagenomes</taxon>
        <taxon>ecological metagenomes</taxon>
    </lineage>
</organism>
<evidence type="ECO:0000256" key="3">
    <source>
        <dbReference type="ARBA" id="ARBA00012305"/>
    </source>
</evidence>
<dbReference type="GO" id="GO:0005829">
    <property type="term" value="C:cytosol"/>
    <property type="evidence" value="ECO:0007669"/>
    <property type="project" value="TreeGrafter"/>
</dbReference>
<gene>
    <name evidence="9" type="ORF">UFOPK1493_01421</name>
</gene>
<dbReference type="InterPro" id="IPR033129">
    <property type="entry name" value="PEPCASE_His_AS"/>
</dbReference>
<dbReference type="AlphaFoldDB" id="A0A6J6D0L3"/>
<evidence type="ECO:0000256" key="5">
    <source>
        <dbReference type="ARBA" id="ARBA00023239"/>
    </source>
</evidence>
<proteinExistence type="inferred from homology"/>
<dbReference type="PANTHER" id="PTHR30523">
    <property type="entry name" value="PHOSPHOENOLPYRUVATE CARBOXYLASE"/>
    <property type="match status" value="1"/>
</dbReference>
<dbReference type="NCBIfam" id="NF000584">
    <property type="entry name" value="PRK00009.1"/>
    <property type="match status" value="1"/>
</dbReference>
<dbReference type="SUPFAM" id="SSF51621">
    <property type="entry name" value="Phosphoenolpyruvate/pyruvate domain"/>
    <property type="match status" value="1"/>
</dbReference>
<dbReference type="GO" id="GO:0008964">
    <property type="term" value="F:phosphoenolpyruvate carboxylase activity"/>
    <property type="evidence" value="ECO:0007669"/>
    <property type="project" value="UniProtKB-EC"/>
</dbReference>
<evidence type="ECO:0000256" key="6">
    <source>
        <dbReference type="ARBA" id="ARBA00023300"/>
    </source>
</evidence>
<keyword evidence="4" id="KW-0460">Magnesium</keyword>
<comment type="catalytic activity">
    <reaction evidence="7">
        <text>oxaloacetate + phosphate = phosphoenolpyruvate + hydrogencarbonate</text>
        <dbReference type="Rhea" id="RHEA:28370"/>
        <dbReference type="ChEBI" id="CHEBI:16452"/>
        <dbReference type="ChEBI" id="CHEBI:17544"/>
        <dbReference type="ChEBI" id="CHEBI:43474"/>
        <dbReference type="ChEBI" id="CHEBI:58702"/>
        <dbReference type="EC" id="4.1.1.31"/>
    </reaction>
</comment>
<dbReference type="PANTHER" id="PTHR30523:SF6">
    <property type="entry name" value="PHOSPHOENOLPYRUVATE CARBOXYLASE"/>
    <property type="match status" value="1"/>
</dbReference>
<dbReference type="EC" id="4.1.1.31" evidence="3"/>
<comment type="cofactor">
    <cofactor evidence="1">
        <name>Mg(2+)</name>
        <dbReference type="ChEBI" id="CHEBI:18420"/>
    </cofactor>
</comment>
<feature type="region of interest" description="Disordered" evidence="8">
    <location>
        <begin position="1"/>
        <end position="36"/>
    </location>
</feature>
<dbReference type="Gene3D" id="1.20.1440.90">
    <property type="entry name" value="Phosphoenolpyruvate/pyruvate domain"/>
    <property type="match status" value="1"/>
</dbReference>
<dbReference type="EMBL" id="CAEZSR010000041">
    <property type="protein sequence ID" value="CAB4556179.1"/>
    <property type="molecule type" value="Genomic_DNA"/>
</dbReference>
<dbReference type="GO" id="GO:0015977">
    <property type="term" value="P:carbon fixation"/>
    <property type="evidence" value="ECO:0007669"/>
    <property type="project" value="UniProtKB-KW"/>
</dbReference>
<keyword evidence="6" id="KW-0120">Carbon dioxide fixation</keyword>